<accession>A0A6A6RYL3</accession>
<sequence>MGRKNKRAAYDFIDSIKDDVLRGFPSTEMTIAADVNYRLDMQGITTKEPRCYNLQLQVNRGANLSTLRGLVSESVVVILLPCTEPLSMTPYEIKEELTRQVKKSNL</sequence>
<dbReference type="AlphaFoldDB" id="A0A6A6RYL3"/>
<evidence type="ECO:0000313" key="2">
    <source>
        <dbReference type="Proteomes" id="UP000799753"/>
    </source>
</evidence>
<dbReference type="EMBL" id="MU006785">
    <property type="protein sequence ID" value="KAF2640187.1"/>
    <property type="molecule type" value="Genomic_DNA"/>
</dbReference>
<evidence type="ECO:0000313" key="1">
    <source>
        <dbReference type="EMBL" id="KAF2640187.1"/>
    </source>
</evidence>
<dbReference type="Proteomes" id="UP000799753">
    <property type="component" value="Unassembled WGS sequence"/>
</dbReference>
<name>A0A6A6RYL3_9PLEO</name>
<keyword evidence="2" id="KW-1185">Reference proteome</keyword>
<protein>
    <submittedName>
        <fullName evidence="1">Uncharacterized protein</fullName>
    </submittedName>
</protein>
<gene>
    <name evidence="1" type="ORF">P280DRAFT_526417</name>
</gene>
<reference evidence="1" key="1">
    <citation type="journal article" date="2020" name="Stud. Mycol.">
        <title>101 Dothideomycetes genomes: a test case for predicting lifestyles and emergence of pathogens.</title>
        <authorList>
            <person name="Haridas S."/>
            <person name="Albert R."/>
            <person name="Binder M."/>
            <person name="Bloem J."/>
            <person name="Labutti K."/>
            <person name="Salamov A."/>
            <person name="Andreopoulos B."/>
            <person name="Baker S."/>
            <person name="Barry K."/>
            <person name="Bills G."/>
            <person name="Bluhm B."/>
            <person name="Cannon C."/>
            <person name="Castanera R."/>
            <person name="Culley D."/>
            <person name="Daum C."/>
            <person name="Ezra D."/>
            <person name="Gonzalez J."/>
            <person name="Henrissat B."/>
            <person name="Kuo A."/>
            <person name="Liang C."/>
            <person name="Lipzen A."/>
            <person name="Lutzoni F."/>
            <person name="Magnuson J."/>
            <person name="Mondo S."/>
            <person name="Nolan M."/>
            <person name="Ohm R."/>
            <person name="Pangilinan J."/>
            <person name="Park H.-J."/>
            <person name="Ramirez L."/>
            <person name="Alfaro M."/>
            <person name="Sun H."/>
            <person name="Tritt A."/>
            <person name="Yoshinaga Y."/>
            <person name="Zwiers L.-H."/>
            <person name="Turgeon B."/>
            <person name="Goodwin S."/>
            <person name="Spatafora J."/>
            <person name="Crous P."/>
            <person name="Grigoriev I."/>
        </authorList>
    </citation>
    <scope>NUCLEOTIDE SEQUENCE</scope>
    <source>
        <strain evidence="1">CBS 473.64</strain>
    </source>
</reference>
<proteinExistence type="predicted"/>
<dbReference type="OrthoDB" id="3521506at2759"/>
<organism evidence="1 2">
    <name type="scientific">Massarina eburnea CBS 473.64</name>
    <dbReference type="NCBI Taxonomy" id="1395130"/>
    <lineage>
        <taxon>Eukaryota</taxon>
        <taxon>Fungi</taxon>
        <taxon>Dikarya</taxon>
        <taxon>Ascomycota</taxon>
        <taxon>Pezizomycotina</taxon>
        <taxon>Dothideomycetes</taxon>
        <taxon>Pleosporomycetidae</taxon>
        <taxon>Pleosporales</taxon>
        <taxon>Massarineae</taxon>
        <taxon>Massarinaceae</taxon>
        <taxon>Massarina</taxon>
    </lineage>
</organism>